<evidence type="ECO:0000313" key="2">
    <source>
        <dbReference type="Proteomes" id="UP000030787"/>
    </source>
</evidence>
<dbReference type="EMBL" id="CP010070">
    <property type="protein sequence ID" value="AIZ56843.1"/>
    <property type="molecule type" value="Genomic_DNA"/>
</dbReference>
<keyword evidence="2" id="KW-1185">Reference proteome</keyword>
<dbReference type="AlphaFoldDB" id="A0A0A7LCV3"/>
<accession>A0A0A7LCV3</accession>
<dbReference type="GeneID" id="24818630"/>
<name>A0A0A7LCV3_9ARCH</name>
<dbReference type="KEGG" id="mear:Mpt1_c09680"/>
<dbReference type="Proteomes" id="UP000030787">
    <property type="component" value="Chromosome"/>
</dbReference>
<protein>
    <submittedName>
        <fullName evidence="1">Uncharacterized protein</fullName>
    </submittedName>
</protein>
<proteinExistence type="predicted"/>
<organism evidence="1 2">
    <name type="scientific">Candidatus Methanoplasma termitum</name>
    <dbReference type="NCBI Taxonomy" id="1577791"/>
    <lineage>
        <taxon>Archaea</taxon>
        <taxon>Methanobacteriati</taxon>
        <taxon>Thermoplasmatota</taxon>
        <taxon>Thermoplasmata</taxon>
        <taxon>Methanomassiliicoccales</taxon>
        <taxon>Methanomassiliicoccaceae</taxon>
        <taxon>Candidatus Methanoplasma</taxon>
    </lineage>
</organism>
<gene>
    <name evidence="1" type="ORF">Mpt1_c09680</name>
</gene>
<evidence type="ECO:0000313" key="1">
    <source>
        <dbReference type="EMBL" id="AIZ56843.1"/>
    </source>
</evidence>
<reference evidence="1 2" key="1">
    <citation type="journal article" date="2014" name="Appl. Environ. Microbiol.">
        <title>Comparative Genome Analysis of 'Candidatus Methanoplasma termitum' Indicates a New Mode of Energy Metabolism in the Seventh Order of Methanogens.</title>
        <authorList>
            <person name="Lang K."/>
            <person name="Schuldes J."/>
            <person name="Klingl A."/>
            <person name="Poehlein A."/>
            <person name="Daniel R."/>
            <person name="Brune A."/>
        </authorList>
    </citation>
    <scope>NUCLEOTIDE SEQUENCE [LARGE SCALE GENOMIC DNA]</scope>
    <source>
        <strain evidence="2">Mpt1</strain>
    </source>
</reference>
<dbReference type="RefSeq" id="WP_048112691.1">
    <property type="nucleotide sequence ID" value="NZ_CP010070.1"/>
</dbReference>
<dbReference type="HOGENOM" id="CLU_917038_0_0_2"/>
<dbReference type="STRING" id="1577791.Mpt1_c09680"/>
<sequence>MAKNSVKRNDYVEIASYLFFEEYKKERRGEVPGVIYNKFITLLNRELKPEKDIGLPHYWYRWGDIVVAHCVPYTSWEHVTPRYTVVRWAGDIPNYDPNDKIVSLIRKNIAEFMVRHSGSEAHETAKDEVYEGAPFKFQNEYRKLRESLESLSKRSIMDNKWTYIDSLFNNAMDEFPKKEFKHIVNEKDKFEAVFRMGLKNKASEEDLFDLAELFWFFFCYHLRMNKKGHENVPKETLNIWVEEIPWETMKIEHILQNYAYRFCIQMPGDKVITLLLEDRKKRMDKIDALMPVICEDRPGGIRG</sequence>